<reference evidence="1" key="1">
    <citation type="journal article" date="2023" name="G3 (Bethesda)">
        <title>Whole genome assembly and annotation of the endangered Caribbean coral Acropora cervicornis.</title>
        <authorList>
            <person name="Selwyn J.D."/>
            <person name="Vollmer S.V."/>
        </authorList>
    </citation>
    <scope>NUCLEOTIDE SEQUENCE</scope>
    <source>
        <strain evidence="1">K2</strain>
    </source>
</reference>
<name>A0AAD9UTZ3_ACRCE</name>
<comment type="caution">
    <text evidence="1">The sequence shown here is derived from an EMBL/GenBank/DDBJ whole genome shotgun (WGS) entry which is preliminary data.</text>
</comment>
<reference evidence="1" key="2">
    <citation type="journal article" date="2023" name="Science">
        <title>Genomic signatures of disease resistance in endangered staghorn corals.</title>
        <authorList>
            <person name="Vollmer S.V."/>
            <person name="Selwyn J.D."/>
            <person name="Despard B.A."/>
            <person name="Roesel C.L."/>
        </authorList>
    </citation>
    <scope>NUCLEOTIDE SEQUENCE</scope>
    <source>
        <strain evidence="1">K2</strain>
    </source>
</reference>
<dbReference type="AlphaFoldDB" id="A0AAD9UTZ3"/>
<proteinExistence type="predicted"/>
<dbReference type="Proteomes" id="UP001249851">
    <property type="component" value="Unassembled WGS sequence"/>
</dbReference>
<protein>
    <submittedName>
        <fullName evidence="1">Uncharacterized protein</fullName>
    </submittedName>
</protein>
<accession>A0AAD9UTZ3</accession>
<keyword evidence="2" id="KW-1185">Reference proteome</keyword>
<gene>
    <name evidence="1" type="ORF">P5673_029866</name>
</gene>
<sequence length="110" mass="12739">MSFNAVGTNRLNWFSKAKLLSSPWTDLKTASILRHFDITGSYKRYFEITYQYGECTGDVGWLVVGNGLCPWERHRSSKWSSIRFSNITRKTNWNHFNDVGVADVLAVFIR</sequence>
<organism evidence="1 2">
    <name type="scientific">Acropora cervicornis</name>
    <name type="common">Staghorn coral</name>
    <dbReference type="NCBI Taxonomy" id="6130"/>
    <lineage>
        <taxon>Eukaryota</taxon>
        <taxon>Metazoa</taxon>
        <taxon>Cnidaria</taxon>
        <taxon>Anthozoa</taxon>
        <taxon>Hexacorallia</taxon>
        <taxon>Scleractinia</taxon>
        <taxon>Astrocoeniina</taxon>
        <taxon>Acroporidae</taxon>
        <taxon>Acropora</taxon>
    </lineage>
</organism>
<evidence type="ECO:0000313" key="2">
    <source>
        <dbReference type="Proteomes" id="UP001249851"/>
    </source>
</evidence>
<evidence type="ECO:0000313" key="1">
    <source>
        <dbReference type="EMBL" id="KAK2549617.1"/>
    </source>
</evidence>
<dbReference type="EMBL" id="JARQWQ010000123">
    <property type="protein sequence ID" value="KAK2549617.1"/>
    <property type="molecule type" value="Genomic_DNA"/>
</dbReference>